<dbReference type="InterPro" id="IPR003660">
    <property type="entry name" value="HAMP_dom"/>
</dbReference>
<evidence type="ECO:0000313" key="4">
    <source>
        <dbReference type="Proteomes" id="UP000233256"/>
    </source>
</evidence>
<keyword evidence="1" id="KW-1133">Transmembrane helix</keyword>
<comment type="caution">
    <text evidence="3">The sequence shown here is derived from an EMBL/GenBank/DDBJ whole genome shotgun (WGS) entry which is preliminary data.</text>
</comment>
<dbReference type="SMART" id="SM00304">
    <property type="entry name" value="HAMP"/>
    <property type="match status" value="1"/>
</dbReference>
<evidence type="ECO:0000259" key="2">
    <source>
        <dbReference type="PROSITE" id="PS50885"/>
    </source>
</evidence>
<dbReference type="GO" id="GO:0016020">
    <property type="term" value="C:membrane"/>
    <property type="evidence" value="ECO:0007669"/>
    <property type="project" value="InterPro"/>
</dbReference>
<sequence>MSGQYHRKTFLIKKGLQYRYMGIVILAMLAVSAVVGFTIYFTIWSPISDKNISLDTLAEIFDRTNRQLLYSTAVLTLFIAIASIFVSHKVAGPVYRFEQSVKAIAEGDLTLRIKLRKGDEMMELADMFNHMTTTLETLVVSEQAKTRHLGEIVSRLKKGETIDKATLEELSGTLDELQAITAQFKVREAAGSVVSSDNGTGEVS</sequence>
<organism evidence="3 4">
    <name type="scientific">Candidatus Wallbacteria bacterium HGW-Wallbacteria-1</name>
    <dbReference type="NCBI Taxonomy" id="2013854"/>
    <lineage>
        <taxon>Bacteria</taxon>
        <taxon>Candidatus Walliibacteriota</taxon>
    </lineage>
</organism>
<dbReference type="EMBL" id="PGXC01000003">
    <property type="protein sequence ID" value="PKK91468.1"/>
    <property type="molecule type" value="Genomic_DNA"/>
</dbReference>
<gene>
    <name evidence="3" type="ORF">CVV64_06855</name>
</gene>
<dbReference type="PROSITE" id="PS50885">
    <property type="entry name" value="HAMP"/>
    <property type="match status" value="1"/>
</dbReference>
<feature type="transmembrane region" description="Helical" evidence="1">
    <location>
        <begin position="20"/>
        <end position="47"/>
    </location>
</feature>
<proteinExistence type="predicted"/>
<dbReference type="SUPFAM" id="SSF158472">
    <property type="entry name" value="HAMP domain-like"/>
    <property type="match status" value="1"/>
</dbReference>
<dbReference type="Pfam" id="PF00672">
    <property type="entry name" value="HAMP"/>
    <property type="match status" value="1"/>
</dbReference>
<evidence type="ECO:0000313" key="3">
    <source>
        <dbReference type="EMBL" id="PKK91468.1"/>
    </source>
</evidence>
<dbReference type="CDD" id="cd06225">
    <property type="entry name" value="HAMP"/>
    <property type="match status" value="1"/>
</dbReference>
<reference evidence="3 4" key="1">
    <citation type="journal article" date="2017" name="ISME J.">
        <title>Potential for microbial H2 and metal transformations associated with novel bacteria and archaea in deep terrestrial subsurface sediments.</title>
        <authorList>
            <person name="Hernsdorf A.W."/>
            <person name="Amano Y."/>
            <person name="Miyakawa K."/>
            <person name="Ise K."/>
            <person name="Suzuki Y."/>
            <person name="Anantharaman K."/>
            <person name="Probst A."/>
            <person name="Burstein D."/>
            <person name="Thomas B.C."/>
            <person name="Banfield J.F."/>
        </authorList>
    </citation>
    <scope>NUCLEOTIDE SEQUENCE [LARGE SCALE GENOMIC DNA]</scope>
    <source>
        <strain evidence="3">HGW-Wallbacteria-1</strain>
    </source>
</reference>
<protein>
    <recommendedName>
        <fullName evidence="2">HAMP domain-containing protein</fullName>
    </recommendedName>
</protein>
<dbReference type="AlphaFoldDB" id="A0A2N1PSZ6"/>
<keyword evidence="1" id="KW-0812">Transmembrane</keyword>
<dbReference type="Proteomes" id="UP000233256">
    <property type="component" value="Unassembled WGS sequence"/>
</dbReference>
<dbReference type="GO" id="GO:0007165">
    <property type="term" value="P:signal transduction"/>
    <property type="evidence" value="ECO:0007669"/>
    <property type="project" value="InterPro"/>
</dbReference>
<evidence type="ECO:0000256" key="1">
    <source>
        <dbReference type="SAM" id="Phobius"/>
    </source>
</evidence>
<name>A0A2N1PSZ6_9BACT</name>
<dbReference type="Gene3D" id="6.10.340.10">
    <property type="match status" value="1"/>
</dbReference>
<keyword evidence="1" id="KW-0472">Membrane</keyword>
<feature type="transmembrane region" description="Helical" evidence="1">
    <location>
        <begin position="67"/>
        <end position="86"/>
    </location>
</feature>
<accession>A0A2N1PSZ6</accession>
<feature type="domain" description="HAMP" evidence="2">
    <location>
        <begin position="88"/>
        <end position="140"/>
    </location>
</feature>